<accession>A0A850PQC6</accession>
<dbReference type="AlphaFoldDB" id="A0A850PQC6"/>
<evidence type="ECO:0000256" key="3">
    <source>
        <dbReference type="ARBA" id="ARBA00022777"/>
    </source>
</evidence>
<dbReference type="PANTHER" id="PTHR37419">
    <property type="entry name" value="SERINE/THREONINE-PROTEIN KINASE TOXIN HIPA"/>
    <property type="match status" value="1"/>
</dbReference>
<protein>
    <submittedName>
        <fullName evidence="6">Toxin HigB/Protein kinase domain of HipA</fullName>
    </submittedName>
</protein>
<name>A0A850PQC6_9MYCO</name>
<dbReference type="Pfam" id="PF07804">
    <property type="entry name" value="HipA_C"/>
    <property type="match status" value="1"/>
</dbReference>
<organism evidence="6 7">
    <name type="scientific">Mycolicibacterium hippocampi</name>
    <dbReference type="NCBI Taxonomy" id="659824"/>
    <lineage>
        <taxon>Bacteria</taxon>
        <taxon>Bacillati</taxon>
        <taxon>Actinomycetota</taxon>
        <taxon>Actinomycetes</taxon>
        <taxon>Mycobacteriales</taxon>
        <taxon>Mycobacteriaceae</taxon>
        <taxon>Mycolicibacterium</taxon>
    </lineage>
</organism>
<proteinExistence type="inferred from homology"/>
<comment type="caution">
    <text evidence="6">The sequence shown here is derived from an EMBL/GenBank/DDBJ whole genome shotgun (WGS) entry which is preliminary data.</text>
</comment>
<evidence type="ECO:0000259" key="4">
    <source>
        <dbReference type="Pfam" id="PF07804"/>
    </source>
</evidence>
<sequence length="418" mass="45050">MWLHGVHIARLSEPSRFRFRLDFTEDAFDAFGEGSRVLSLAVPISGHPVEDGKRPSSGLPVSAFIEGLLPEGNLREHIGTEAGVPVTDSMELLRRVGAECAGAVQILDAGQRPGPGRVRRLTDEEVTRLIADLPTYHLPDGATPQASLAGIQDKVLLTALDGGGWGWPEQGAVSTHIIKPEALIGALPNLIQTEDWALRVATAAGLSAAKSQLAKFDAREAIIVTRYDRSPSGERQHQEDFCQALAISPRAKYESTPEFNRYGSRLKRVARLAAARAPDPDAFRATLLQAVTFNIVIGNGDAHSKNYSLMIDRSGRVTLAPIYDVAPTAYLDPKYKGTGHVINGKTTIDRVDVADLAAEGASWGMSVRRATAIVESCIESTHSAIDSVALPPGAEHVKTNLEAMWVRRAWPQGNADGH</sequence>
<dbReference type="GO" id="GO:0005829">
    <property type="term" value="C:cytosol"/>
    <property type="evidence" value="ECO:0007669"/>
    <property type="project" value="TreeGrafter"/>
</dbReference>
<dbReference type="Proteomes" id="UP000570517">
    <property type="component" value="Unassembled WGS sequence"/>
</dbReference>
<evidence type="ECO:0000313" key="7">
    <source>
        <dbReference type="Proteomes" id="UP000570517"/>
    </source>
</evidence>
<dbReference type="Pfam" id="PF13657">
    <property type="entry name" value="Couple_hipA"/>
    <property type="match status" value="1"/>
</dbReference>
<dbReference type="PANTHER" id="PTHR37419:SF1">
    <property type="entry name" value="SERINE_THREONINE-PROTEIN KINASE TOXIN HIPA"/>
    <property type="match status" value="1"/>
</dbReference>
<dbReference type="NCBIfam" id="TIGR03071">
    <property type="entry name" value="couple_hipA"/>
    <property type="match status" value="1"/>
</dbReference>
<feature type="domain" description="HipA N-terminal subdomain 1" evidence="5">
    <location>
        <begin position="1"/>
        <end position="106"/>
    </location>
</feature>
<dbReference type="Gene3D" id="1.10.1070.20">
    <property type="match status" value="1"/>
</dbReference>
<dbReference type="InterPro" id="IPR052028">
    <property type="entry name" value="HipA_Ser/Thr_kinase"/>
</dbReference>
<evidence type="ECO:0000256" key="1">
    <source>
        <dbReference type="ARBA" id="ARBA00010164"/>
    </source>
</evidence>
<dbReference type="GO" id="GO:0004674">
    <property type="term" value="F:protein serine/threonine kinase activity"/>
    <property type="evidence" value="ECO:0007669"/>
    <property type="project" value="TreeGrafter"/>
</dbReference>
<evidence type="ECO:0000256" key="2">
    <source>
        <dbReference type="ARBA" id="ARBA00022679"/>
    </source>
</evidence>
<gene>
    <name evidence="6" type="ORF">HLY00_1488</name>
</gene>
<keyword evidence="3 6" id="KW-0418">Kinase</keyword>
<reference evidence="6 7" key="1">
    <citation type="submission" date="2020-05" db="EMBL/GenBank/DDBJ databases">
        <title>Draft genome sequence of Mycobacterium hippocampi DL, isolated from European seabass, Dicentrarchus labrax, reared in fish farms.</title>
        <authorList>
            <person name="Stathopoulou P."/>
            <person name="Asimakis E."/>
            <person name="Tzokas K."/>
            <person name="Batargias C."/>
            <person name="Tsiamis G."/>
        </authorList>
    </citation>
    <scope>NUCLEOTIDE SEQUENCE [LARGE SCALE GENOMIC DNA]</scope>
    <source>
        <strain evidence="6 7">DL</strain>
    </source>
</reference>
<comment type="similarity">
    <text evidence="1">Belongs to the HipA Ser/Thr kinase family.</text>
</comment>
<dbReference type="EMBL" id="JABFYL010000023">
    <property type="protein sequence ID" value="NVN50320.1"/>
    <property type="molecule type" value="Genomic_DNA"/>
</dbReference>
<evidence type="ECO:0000313" key="6">
    <source>
        <dbReference type="EMBL" id="NVN50320.1"/>
    </source>
</evidence>
<dbReference type="InterPro" id="IPR017508">
    <property type="entry name" value="HipA_N1"/>
</dbReference>
<dbReference type="InterPro" id="IPR012893">
    <property type="entry name" value="HipA-like_C"/>
</dbReference>
<evidence type="ECO:0000259" key="5">
    <source>
        <dbReference type="Pfam" id="PF13657"/>
    </source>
</evidence>
<keyword evidence="2" id="KW-0808">Transferase</keyword>
<keyword evidence="7" id="KW-1185">Reference proteome</keyword>
<feature type="domain" description="HipA-like C-terminal" evidence="4">
    <location>
        <begin position="147"/>
        <end position="384"/>
    </location>
</feature>